<proteinExistence type="predicted"/>
<sequence length="122" mass="12415">MTVKPASADMDGTAGGALEAGTGGPDSPGSRRICPTSRVVLVSPFRRVSSATVVPEVRARLYRVSPGFTVYAPAALQSRAVASRTVRRREQDGTRDIGIHFLVGFGVMGAGTALSGVGAGGA</sequence>
<evidence type="ECO:0000313" key="4">
    <source>
        <dbReference type="Proteomes" id="UP000645517"/>
    </source>
</evidence>
<organism evidence="3 4">
    <name type="scientific">Deinococcus daejeonensis</name>
    <dbReference type="NCBI Taxonomy" id="1007098"/>
    <lineage>
        <taxon>Bacteria</taxon>
        <taxon>Thermotogati</taxon>
        <taxon>Deinococcota</taxon>
        <taxon>Deinococci</taxon>
        <taxon>Deinococcales</taxon>
        <taxon>Deinococcaceae</taxon>
        <taxon>Deinococcus</taxon>
    </lineage>
</organism>
<evidence type="ECO:0000313" key="3">
    <source>
        <dbReference type="EMBL" id="GGN46632.1"/>
    </source>
</evidence>
<keyword evidence="2" id="KW-1133">Transmembrane helix</keyword>
<reference evidence="4" key="1">
    <citation type="journal article" date="2019" name="Int. J. Syst. Evol. Microbiol.">
        <title>The Global Catalogue of Microorganisms (GCM) 10K type strain sequencing project: providing services to taxonomists for standard genome sequencing and annotation.</title>
        <authorList>
            <consortium name="The Broad Institute Genomics Platform"/>
            <consortium name="The Broad Institute Genome Sequencing Center for Infectious Disease"/>
            <person name="Wu L."/>
            <person name="Ma J."/>
        </authorList>
    </citation>
    <scope>NUCLEOTIDE SEQUENCE [LARGE SCALE GENOMIC DNA]</scope>
    <source>
        <strain evidence="4">JCM 16918</strain>
    </source>
</reference>
<gene>
    <name evidence="3" type="ORF">GCM10010842_37340</name>
</gene>
<name>A0ABQ2JGX1_9DEIO</name>
<evidence type="ECO:0000256" key="2">
    <source>
        <dbReference type="SAM" id="Phobius"/>
    </source>
</evidence>
<comment type="caution">
    <text evidence="3">The sequence shown here is derived from an EMBL/GenBank/DDBJ whole genome shotgun (WGS) entry which is preliminary data.</text>
</comment>
<keyword evidence="2" id="KW-0472">Membrane</keyword>
<dbReference type="Proteomes" id="UP000645517">
    <property type="component" value="Unassembled WGS sequence"/>
</dbReference>
<evidence type="ECO:0000256" key="1">
    <source>
        <dbReference type="SAM" id="MobiDB-lite"/>
    </source>
</evidence>
<feature type="region of interest" description="Disordered" evidence="1">
    <location>
        <begin position="1"/>
        <end position="32"/>
    </location>
</feature>
<feature type="transmembrane region" description="Helical" evidence="2">
    <location>
        <begin position="97"/>
        <end position="119"/>
    </location>
</feature>
<keyword evidence="2" id="KW-0812">Transmembrane</keyword>
<keyword evidence="4" id="KW-1185">Reference proteome</keyword>
<dbReference type="EMBL" id="BMOR01000033">
    <property type="protein sequence ID" value="GGN46632.1"/>
    <property type="molecule type" value="Genomic_DNA"/>
</dbReference>
<accession>A0ABQ2JGX1</accession>
<protein>
    <submittedName>
        <fullName evidence="3">Uncharacterized protein</fullName>
    </submittedName>
</protein>